<organism evidence="2 3">
    <name type="scientific">Acanthamoeba castellanii (strain ATCC 30010 / Neff)</name>
    <dbReference type="NCBI Taxonomy" id="1257118"/>
    <lineage>
        <taxon>Eukaryota</taxon>
        <taxon>Amoebozoa</taxon>
        <taxon>Discosea</taxon>
        <taxon>Longamoebia</taxon>
        <taxon>Centramoebida</taxon>
        <taxon>Acanthamoebidae</taxon>
        <taxon>Acanthamoeba</taxon>
    </lineage>
</organism>
<dbReference type="InterPro" id="IPR017359">
    <property type="entry name" value="Phi-like"/>
</dbReference>
<keyword evidence="3" id="KW-1185">Reference proteome</keyword>
<dbReference type="PANTHER" id="PTHR15955:SF10">
    <property type="entry name" value="DUF1115 DOMAIN PROTEIN (AFU_ORTHOLOGUE AFUA_5G14750)"/>
    <property type="match status" value="1"/>
</dbReference>
<evidence type="ECO:0000313" key="3">
    <source>
        <dbReference type="Proteomes" id="UP000011083"/>
    </source>
</evidence>
<dbReference type="OrthoDB" id="432412at2759"/>
<dbReference type="KEGG" id="acan:ACA1_153620"/>
<dbReference type="Pfam" id="PF06544">
    <property type="entry name" value="Prp3_C"/>
    <property type="match status" value="1"/>
</dbReference>
<evidence type="ECO:0000313" key="2">
    <source>
        <dbReference type="EMBL" id="ELR24132.1"/>
    </source>
</evidence>
<dbReference type="CDD" id="cd24163">
    <property type="entry name" value="RWDD2_C"/>
    <property type="match status" value="1"/>
</dbReference>
<sequence length="335" mass="36198">MTTRPLSADLLAMQLATVDVLGSMFCLPGELTMSPADTAAVERVRSFVESSSSDVPSNLPPSFTLSIHLTFECELDIAKPSPSVQNRSKSPAQNRDLALELVVVLPLTTTADAAADNDGYADAPPPIISMQCPSWMDRAAHATIVASLPSGEPDCVLPAIDYLRDVVPAYIEDTVKPAAAAAAAAAAATATSRRRRVIDDDECEEGLIRVWFYFPSLSTREKRADMVNWAPGYKLTGFVLAGKPGVLCLEGTSSNIDSYMTAIKTQSWADIPSFQKKVSEKWRETSEVRRAFDDMTEITGAVAMHGARGNRGEMGEVERMLEEKGLGHAFARVLL</sequence>
<dbReference type="GeneID" id="14925135"/>
<dbReference type="PANTHER" id="PTHR15955">
    <property type="entry name" value="RWD DOMAIN CONTAINING PROTEIN 2"/>
    <property type="match status" value="1"/>
</dbReference>
<dbReference type="Gene3D" id="3.10.110.10">
    <property type="entry name" value="Ubiquitin Conjugating Enzyme"/>
    <property type="match status" value="1"/>
</dbReference>
<dbReference type="InterPro" id="IPR059181">
    <property type="entry name" value="RWDD2A-B_C"/>
</dbReference>
<accession>L8HFW7</accession>
<gene>
    <name evidence="2" type="ORF">ACA1_153620</name>
</gene>
<dbReference type="InterPro" id="IPR016135">
    <property type="entry name" value="UBQ-conjugating_enzyme/RWD"/>
</dbReference>
<dbReference type="EMBL" id="KB007837">
    <property type="protein sequence ID" value="ELR24132.1"/>
    <property type="molecule type" value="Genomic_DNA"/>
</dbReference>
<dbReference type="SUPFAM" id="SSF54495">
    <property type="entry name" value="UBC-like"/>
    <property type="match status" value="1"/>
</dbReference>
<protein>
    <submittedName>
        <fullName evidence="2">DUF1115 domain protein</fullName>
    </submittedName>
</protein>
<reference evidence="2 3" key="1">
    <citation type="journal article" date="2013" name="Genome Biol.">
        <title>Genome of Acanthamoeba castellanii highlights extensive lateral gene transfer and early evolution of tyrosine kinase signaling.</title>
        <authorList>
            <person name="Clarke M."/>
            <person name="Lohan A.J."/>
            <person name="Liu B."/>
            <person name="Lagkouvardos I."/>
            <person name="Roy S."/>
            <person name="Zafar N."/>
            <person name="Bertelli C."/>
            <person name="Schilde C."/>
            <person name="Kianianmomeni A."/>
            <person name="Burglin T.R."/>
            <person name="Frech C."/>
            <person name="Turcotte B."/>
            <person name="Kopec K.O."/>
            <person name="Synnott J.M."/>
            <person name="Choo C."/>
            <person name="Paponov I."/>
            <person name="Finkler A."/>
            <person name="Soon Heng Tan C."/>
            <person name="Hutchins A.P."/>
            <person name="Weinmeier T."/>
            <person name="Rattei T."/>
            <person name="Chu J.S."/>
            <person name="Gimenez G."/>
            <person name="Irimia M."/>
            <person name="Rigden D.J."/>
            <person name="Fitzpatrick D.A."/>
            <person name="Lorenzo-Morales J."/>
            <person name="Bateman A."/>
            <person name="Chiu C.H."/>
            <person name="Tang P."/>
            <person name="Hegemann P."/>
            <person name="Fromm H."/>
            <person name="Raoult D."/>
            <person name="Greub G."/>
            <person name="Miranda-Saavedra D."/>
            <person name="Chen N."/>
            <person name="Nash P."/>
            <person name="Ginger M.L."/>
            <person name="Horn M."/>
            <person name="Schaap P."/>
            <person name="Caler L."/>
            <person name="Loftus B."/>
        </authorList>
    </citation>
    <scope>NUCLEOTIDE SEQUENCE [LARGE SCALE GENOMIC DNA]</scope>
    <source>
        <strain evidence="2 3">Neff</strain>
    </source>
</reference>
<dbReference type="VEuPathDB" id="AmoebaDB:ACA1_153620"/>
<dbReference type="STRING" id="1257118.L8HFW7"/>
<dbReference type="Proteomes" id="UP000011083">
    <property type="component" value="Unassembled WGS sequence"/>
</dbReference>
<dbReference type="AlphaFoldDB" id="L8HFW7"/>
<proteinExistence type="predicted"/>
<dbReference type="RefSeq" id="XP_004353660.1">
    <property type="nucleotide sequence ID" value="XM_004353608.1"/>
</dbReference>
<name>L8HFW7_ACACF</name>
<feature type="domain" description="Small nuclear ribonucleoprotein Prp3 C-terminal" evidence="1">
    <location>
        <begin position="211"/>
        <end position="328"/>
    </location>
</feature>
<evidence type="ECO:0000259" key="1">
    <source>
        <dbReference type="Pfam" id="PF06544"/>
    </source>
</evidence>
<dbReference type="PIRSF" id="PIRSF038021">
    <property type="entry name" value="UCP038021_RWDD2"/>
    <property type="match status" value="1"/>
</dbReference>
<dbReference type="InterPro" id="IPR010541">
    <property type="entry name" value="Prp3_C"/>
</dbReference>